<dbReference type="Gene3D" id="1.10.10.10">
    <property type="entry name" value="Winged helix-like DNA-binding domain superfamily/Winged helix DNA-binding domain"/>
    <property type="match status" value="1"/>
</dbReference>
<keyword evidence="3" id="KW-0238">DNA-binding</keyword>
<keyword evidence="2" id="KW-0805">Transcription regulation</keyword>
<evidence type="ECO:0000256" key="2">
    <source>
        <dbReference type="ARBA" id="ARBA00023015"/>
    </source>
</evidence>
<dbReference type="SUPFAM" id="SSF53850">
    <property type="entry name" value="Periplasmic binding protein-like II"/>
    <property type="match status" value="1"/>
</dbReference>
<dbReference type="Pfam" id="PF03466">
    <property type="entry name" value="LysR_substrate"/>
    <property type="match status" value="1"/>
</dbReference>
<gene>
    <name evidence="6" type="ORF">MW290_30730</name>
</gene>
<evidence type="ECO:0000313" key="6">
    <source>
        <dbReference type="EMBL" id="URI09916.1"/>
    </source>
</evidence>
<dbReference type="PANTHER" id="PTHR30126:SF98">
    <property type="entry name" value="HTH-TYPE TRANSCRIPTIONAL ACTIVATOR BAUR"/>
    <property type="match status" value="1"/>
</dbReference>
<evidence type="ECO:0000259" key="5">
    <source>
        <dbReference type="PROSITE" id="PS50931"/>
    </source>
</evidence>
<dbReference type="Pfam" id="PF00126">
    <property type="entry name" value="HTH_1"/>
    <property type="match status" value="1"/>
</dbReference>
<dbReference type="Proteomes" id="UP001056201">
    <property type="component" value="Chromosome 2"/>
</dbReference>
<dbReference type="InterPro" id="IPR000847">
    <property type="entry name" value="LysR_HTH_N"/>
</dbReference>
<evidence type="ECO:0000256" key="4">
    <source>
        <dbReference type="ARBA" id="ARBA00023163"/>
    </source>
</evidence>
<dbReference type="CDD" id="cd05466">
    <property type="entry name" value="PBP2_LTTR_substrate"/>
    <property type="match status" value="1"/>
</dbReference>
<dbReference type="InterPro" id="IPR005119">
    <property type="entry name" value="LysR_subst-bd"/>
</dbReference>
<dbReference type="PROSITE" id="PS50931">
    <property type="entry name" value="HTH_LYSR"/>
    <property type="match status" value="1"/>
</dbReference>
<reference evidence="6" key="1">
    <citation type="submission" date="2022-05" db="EMBL/GenBank/DDBJ databases">
        <title>An RpoN-dependent PEP-CTERM gene is involved in floc formation of an Aquincola tertiaricarbonis strain.</title>
        <authorList>
            <person name="Qiu D."/>
            <person name="Xia M."/>
        </authorList>
    </citation>
    <scope>NUCLEOTIDE SEQUENCE</scope>
    <source>
        <strain evidence="6">RN12</strain>
    </source>
</reference>
<dbReference type="EMBL" id="CP097636">
    <property type="protein sequence ID" value="URI09916.1"/>
    <property type="molecule type" value="Genomic_DNA"/>
</dbReference>
<keyword evidence="7" id="KW-1185">Reference proteome</keyword>
<protein>
    <submittedName>
        <fullName evidence="6">LysR family transcriptional regulator</fullName>
    </submittedName>
</protein>
<dbReference type="SUPFAM" id="SSF46785">
    <property type="entry name" value="Winged helix' DNA-binding domain"/>
    <property type="match status" value="1"/>
</dbReference>
<dbReference type="InterPro" id="IPR036388">
    <property type="entry name" value="WH-like_DNA-bd_sf"/>
</dbReference>
<comment type="similarity">
    <text evidence="1">Belongs to the LysR transcriptional regulatory family.</text>
</comment>
<feature type="domain" description="HTH lysR-type" evidence="5">
    <location>
        <begin position="29"/>
        <end position="84"/>
    </location>
</feature>
<dbReference type="Gene3D" id="3.40.190.10">
    <property type="entry name" value="Periplasmic binding protein-like II"/>
    <property type="match status" value="2"/>
</dbReference>
<organism evidence="6 7">
    <name type="scientific">Aquincola tertiaricarbonis</name>
    <dbReference type="NCBI Taxonomy" id="391953"/>
    <lineage>
        <taxon>Bacteria</taxon>
        <taxon>Pseudomonadati</taxon>
        <taxon>Pseudomonadota</taxon>
        <taxon>Betaproteobacteria</taxon>
        <taxon>Burkholderiales</taxon>
        <taxon>Sphaerotilaceae</taxon>
        <taxon>Aquincola</taxon>
    </lineage>
</organism>
<evidence type="ECO:0000256" key="1">
    <source>
        <dbReference type="ARBA" id="ARBA00009437"/>
    </source>
</evidence>
<keyword evidence="4" id="KW-0804">Transcription</keyword>
<evidence type="ECO:0000313" key="7">
    <source>
        <dbReference type="Proteomes" id="UP001056201"/>
    </source>
</evidence>
<sequence length="320" mass="33527">MARRASSLAQPSSIDSAAAPGAPLGEAQLRLLRTFAAVAAAGGLSPAAVELQLDLSTVSKQLRELEALLGATLARRGRGGFQLTEDGLRLQALTRRLFGAMRAFGDDLASFSGAAAAPVLRLGMVDALLTEGRVPALLARCAQAVPGLQWQLAARRPLEIERELLAGTLDAGIVAARTAPAGLEQHRLYAEANSLWVAPGHPWYAWAGDEAATLRLEDAALVTDPYVDTLPPALLPVPPGTAAGSARADSLEGVALLVLTGRHAGFLPDHYVAGTTALQPLRRVQPARYAHRQDIVLICRRGKASPALRQLIRALSAPGA</sequence>
<dbReference type="RefSeq" id="WP_250198127.1">
    <property type="nucleotide sequence ID" value="NZ_CP097636.1"/>
</dbReference>
<dbReference type="PANTHER" id="PTHR30126">
    <property type="entry name" value="HTH-TYPE TRANSCRIPTIONAL REGULATOR"/>
    <property type="match status" value="1"/>
</dbReference>
<proteinExistence type="inferred from homology"/>
<evidence type="ECO:0000256" key="3">
    <source>
        <dbReference type="ARBA" id="ARBA00023125"/>
    </source>
</evidence>
<name>A0ABY4S991_AQUTE</name>
<dbReference type="InterPro" id="IPR036390">
    <property type="entry name" value="WH_DNA-bd_sf"/>
</dbReference>
<accession>A0ABY4S991</accession>